<evidence type="ECO:0000256" key="2">
    <source>
        <dbReference type="ARBA" id="ARBA00022692"/>
    </source>
</evidence>
<organism evidence="8 9">
    <name type="scientific">Naematelia encephala</name>
    <dbReference type="NCBI Taxonomy" id="71784"/>
    <lineage>
        <taxon>Eukaryota</taxon>
        <taxon>Fungi</taxon>
        <taxon>Dikarya</taxon>
        <taxon>Basidiomycota</taxon>
        <taxon>Agaricomycotina</taxon>
        <taxon>Tremellomycetes</taxon>
        <taxon>Tremellales</taxon>
        <taxon>Naemateliaceae</taxon>
        <taxon>Naematelia</taxon>
    </lineage>
</organism>
<evidence type="ECO:0000256" key="6">
    <source>
        <dbReference type="SAM" id="Phobius"/>
    </source>
</evidence>
<protein>
    <recommendedName>
        <fullName evidence="7">G-protein coupled receptors family 1 profile domain-containing protein</fullName>
    </recommendedName>
</protein>
<dbReference type="InterPro" id="IPR000276">
    <property type="entry name" value="GPCR_Rhodpsn"/>
</dbReference>
<feature type="region of interest" description="Disordered" evidence="5">
    <location>
        <begin position="411"/>
        <end position="521"/>
    </location>
</feature>
<reference evidence="8 9" key="1">
    <citation type="submission" date="2016-07" db="EMBL/GenBank/DDBJ databases">
        <title>Pervasive Adenine N6-methylation of Active Genes in Fungi.</title>
        <authorList>
            <consortium name="DOE Joint Genome Institute"/>
            <person name="Mondo S.J."/>
            <person name="Dannebaum R.O."/>
            <person name="Kuo R.C."/>
            <person name="Labutti K."/>
            <person name="Haridas S."/>
            <person name="Kuo A."/>
            <person name="Salamov A."/>
            <person name="Ahrendt S.R."/>
            <person name="Lipzen A."/>
            <person name="Sullivan W."/>
            <person name="Andreopoulos W.B."/>
            <person name="Clum A."/>
            <person name="Lindquist E."/>
            <person name="Daum C."/>
            <person name="Ramamoorthy G.K."/>
            <person name="Gryganskyi A."/>
            <person name="Culley D."/>
            <person name="Magnuson J.K."/>
            <person name="James T.Y."/>
            <person name="O'Malley M.A."/>
            <person name="Stajich J.E."/>
            <person name="Spatafora J.W."/>
            <person name="Visel A."/>
            <person name="Grigoriev I.V."/>
        </authorList>
    </citation>
    <scope>NUCLEOTIDE SEQUENCE [LARGE SCALE GENOMIC DNA]</scope>
    <source>
        <strain evidence="8 9">68-887.2</strain>
    </source>
</reference>
<feature type="transmembrane region" description="Helical" evidence="6">
    <location>
        <begin position="568"/>
        <end position="591"/>
    </location>
</feature>
<dbReference type="PANTHER" id="PTHR23112">
    <property type="entry name" value="G PROTEIN-COUPLED RECEPTOR 157-RELATED"/>
    <property type="match status" value="1"/>
</dbReference>
<feature type="compositionally biased region" description="Pro residues" evidence="5">
    <location>
        <begin position="355"/>
        <end position="364"/>
    </location>
</feature>
<dbReference type="AlphaFoldDB" id="A0A1Y2B664"/>
<dbReference type="STRING" id="71784.A0A1Y2B664"/>
<dbReference type="Gene3D" id="1.20.1070.10">
    <property type="entry name" value="Rhodopsin 7-helix transmembrane proteins"/>
    <property type="match status" value="1"/>
</dbReference>
<evidence type="ECO:0000256" key="3">
    <source>
        <dbReference type="ARBA" id="ARBA00022989"/>
    </source>
</evidence>
<feature type="transmembrane region" description="Helical" evidence="6">
    <location>
        <begin position="69"/>
        <end position="90"/>
    </location>
</feature>
<feature type="transmembrane region" description="Helical" evidence="6">
    <location>
        <begin position="195"/>
        <end position="216"/>
    </location>
</feature>
<comment type="caution">
    <text evidence="8">The sequence shown here is derived from an EMBL/GenBank/DDBJ whole genome shotgun (WGS) entry which is preliminary data.</text>
</comment>
<evidence type="ECO:0000256" key="4">
    <source>
        <dbReference type="ARBA" id="ARBA00023136"/>
    </source>
</evidence>
<feature type="compositionally biased region" description="Basic and acidic residues" evidence="5">
    <location>
        <begin position="425"/>
        <end position="434"/>
    </location>
</feature>
<dbReference type="OrthoDB" id="100006at2759"/>
<accession>A0A1Y2B664</accession>
<keyword evidence="9" id="KW-1185">Reference proteome</keyword>
<dbReference type="InParanoid" id="A0A1Y2B664"/>
<dbReference type="PROSITE" id="PS50262">
    <property type="entry name" value="G_PROTEIN_RECEP_F1_2"/>
    <property type="match status" value="1"/>
</dbReference>
<dbReference type="CDD" id="cd00637">
    <property type="entry name" value="7tm_classA_rhodopsin-like"/>
    <property type="match status" value="1"/>
</dbReference>
<feature type="region of interest" description="Disordered" evidence="5">
    <location>
        <begin position="338"/>
        <end position="384"/>
    </location>
</feature>
<dbReference type="EMBL" id="MCFC01000020">
    <property type="protein sequence ID" value="ORY30332.1"/>
    <property type="molecule type" value="Genomic_DNA"/>
</dbReference>
<feature type="transmembrane region" description="Helical" evidence="6">
    <location>
        <begin position="603"/>
        <end position="623"/>
    </location>
</feature>
<proteinExistence type="predicted"/>
<comment type="subcellular location">
    <subcellularLocation>
        <location evidence="1">Membrane</location>
        <topology evidence="1">Multi-pass membrane protein</topology>
    </subcellularLocation>
</comment>
<dbReference type="GO" id="GO:0004930">
    <property type="term" value="F:G protein-coupled receptor activity"/>
    <property type="evidence" value="ECO:0007669"/>
    <property type="project" value="InterPro"/>
</dbReference>
<dbReference type="GO" id="GO:0007189">
    <property type="term" value="P:adenylate cyclase-activating G protein-coupled receptor signaling pathway"/>
    <property type="evidence" value="ECO:0007669"/>
    <property type="project" value="TreeGrafter"/>
</dbReference>
<dbReference type="InterPro" id="IPR017452">
    <property type="entry name" value="GPCR_Rhodpsn_7TM"/>
</dbReference>
<feature type="compositionally biased region" description="Low complexity" evidence="5">
    <location>
        <begin position="680"/>
        <end position="693"/>
    </location>
</feature>
<evidence type="ECO:0000256" key="1">
    <source>
        <dbReference type="ARBA" id="ARBA00004141"/>
    </source>
</evidence>
<keyword evidence="2 6" id="KW-0812">Transmembrane</keyword>
<evidence type="ECO:0000313" key="9">
    <source>
        <dbReference type="Proteomes" id="UP000193986"/>
    </source>
</evidence>
<feature type="transmembrane region" description="Helical" evidence="6">
    <location>
        <begin position="150"/>
        <end position="168"/>
    </location>
</feature>
<feature type="transmembrane region" description="Helical" evidence="6">
    <location>
        <begin position="37"/>
        <end position="57"/>
    </location>
</feature>
<name>A0A1Y2B664_9TREE</name>
<dbReference type="Pfam" id="PF00001">
    <property type="entry name" value="7tm_1"/>
    <property type="match status" value="1"/>
</dbReference>
<sequence length="755" mass="83304">MSFGGYDGPTLSPRDVLTIANLTSSVESYHWVEYVDLTMLTCTIAGALLIIGSMTILEFQGRTATTRMRIVQSLVISDLILGITGLIGTAKSVAGDPLRQGSVSCDGLGVMIVTVLWTEHLWTLALAFATYMILIHPLHSITSLLEKRWYILWLIVWVISFAVAVLSYELYGFTPSGGICFYPSKSGLYGELMQFVPRGFVFLCITFFYIRLFVFLRRPDKIRSPYSNSPTGSFSTPDGSQSFITSRRRQLSGLFRKSGKPATVTEKGPVEDDQVAPTDVAPESILVQQQSTQTPNDIPPWERLELPTFQIDGQRYGGSAANMSGINTNIWSNWKGLGAREKKRPSTASSGSQPPHSPNSPNSPPTTRFNTRINSKSSSLDAQIPTIREIPQWNAAPRLDTIPSYYAHHGDPASHRSSFAALGEESPRQRHDELSTSFSSTGPPRKSSTLSDAMPLTPRAQSPFPLPPQVFDRDTRRPSAMTQDTRRPSTPIPQPPKDTHVVHPSISDPESSAEDRDKEDGNDMDLMHMLRETGPPGSGDHRFHPHPHDENVELVPESMASYLNRKTALLMLWFPLGYVLLFSVSLVRLIYDFVGQPPVVLRAISRWFIFAQGLLDALIYGYVEWHTKRVVRRRVRRGTFSPETSQHSHHGVGSSAGIAAAFRSLTAGSNPRRSRGSAGGQSQNQSQIDTQQDVPLPSRALGSRGTVSFAPVDQDPRSILQELQEADRKGSVVSESTATQGSDSSGRGLERKRES</sequence>
<evidence type="ECO:0000259" key="7">
    <source>
        <dbReference type="PROSITE" id="PS50262"/>
    </source>
</evidence>
<feature type="compositionally biased region" description="Polar residues" evidence="5">
    <location>
        <begin position="435"/>
        <end position="451"/>
    </location>
</feature>
<keyword evidence="4 6" id="KW-0472">Membrane</keyword>
<feature type="compositionally biased region" description="Polar residues" evidence="5">
    <location>
        <begin position="733"/>
        <end position="745"/>
    </location>
</feature>
<feature type="domain" description="G-protein coupled receptors family 1 profile" evidence="7">
    <location>
        <begin position="46"/>
        <end position="249"/>
    </location>
</feature>
<gene>
    <name evidence="8" type="ORF">BCR39DRAFT_558612</name>
</gene>
<evidence type="ECO:0000313" key="8">
    <source>
        <dbReference type="EMBL" id="ORY30332.1"/>
    </source>
</evidence>
<dbReference type="SUPFAM" id="SSF81321">
    <property type="entry name" value="Family A G protein-coupled receptor-like"/>
    <property type="match status" value="1"/>
</dbReference>
<feature type="transmembrane region" description="Helical" evidence="6">
    <location>
        <begin position="120"/>
        <end position="138"/>
    </location>
</feature>
<feature type="region of interest" description="Disordered" evidence="5">
    <location>
        <begin position="668"/>
        <end position="755"/>
    </location>
</feature>
<keyword evidence="3 6" id="KW-1133">Transmembrane helix</keyword>
<feature type="compositionally biased region" description="Polar residues" evidence="5">
    <location>
        <begin position="366"/>
        <end position="381"/>
    </location>
</feature>
<dbReference type="GO" id="GO:0005886">
    <property type="term" value="C:plasma membrane"/>
    <property type="evidence" value="ECO:0007669"/>
    <property type="project" value="TreeGrafter"/>
</dbReference>
<dbReference type="PANTHER" id="PTHR23112:SF0">
    <property type="entry name" value="TRANSMEMBRANE PROTEIN 116"/>
    <property type="match status" value="1"/>
</dbReference>
<dbReference type="Proteomes" id="UP000193986">
    <property type="component" value="Unassembled WGS sequence"/>
</dbReference>
<evidence type="ECO:0000256" key="5">
    <source>
        <dbReference type="SAM" id="MobiDB-lite"/>
    </source>
</evidence>